<evidence type="ECO:0000256" key="2">
    <source>
        <dbReference type="HAMAP-Rule" id="MF_00460"/>
    </source>
</evidence>
<dbReference type="OrthoDB" id="9796575at2"/>
<dbReference type="InterPro" id="IPR005346">
    <property type="entry name" value="RnfH"/>
</dbReference>
<dbReference type="SUPFAM" id="SSF54285">
    <property type="entry name" value="MoaD/ThiS"/>
    <property type="match status" value="1"/>
</dbReference>
<dbReference type="InterPro" id="IPR037021">
    <property type="entry name" value="RnfH_sf"/>
</dbReference>
<evidence type="ECO:0000313" key="3">
    <source>
        <dbReference type="EMBL" id="SDK34572.1"/>
    </source>
</evidence>
<dbReference type="Proteomes" id="UP000198629">
    <property type="component" value="Unassembled WGS sequence"/>
</dbReference>
<dbReference type="STRING" id="492660.SAMN05192566_0990"/>
<evidence type="ECO:0000313" key="4">
    <source>
        <dbReference type="Proteomes" id="UP000198629"/>
    </source>
</evidence>
<comment type="similarity">
    <text evidence="1 2">Belongs to the UPF0125 (RnfH) family.</text>
</comment>
<dbReference type="HAMAP" id="MF_00460">
    <property type="entry name" value="UPF0125_RnfH"/>
    <property type="match status" value="1"/>
</dbReference>
<reference evidence="4" key="1">
    <citation type="submission" date="2016-10" db="EMBL/GenBank/DDBJ databases">
        <authorList>
            <person name="Varghese N."/>
            <person name="Submissions S."/>
        </authorList>
    </citation>
    <scope>NUCLEOTIDE SEQUENCE [LARGE SCALE GENOMIC DNA]</scope>
    <source>
        <strain evidence="4">CBMB127</strain>
    </source>
</reference>
<evidence type="ECO:0000256" key="1">
    <source>
        <dbReference type="ARBA" id="ARBA00010645"/>
    </source>
</evidence>
<dbReference type="PANTHER" id="PTHR37483">
    <property type="entry name" value="UPF0125 PROTEIN RATB"/>
    <property type="match status" value="1"/>
</dbReference>
<gene>
    <name evidence="3" type="ORF">SAMN05192566_0990</name>
</gene>
<dbReference type="RefSeq" id="WP_091470942.1">
    <property type="nucleotide sequence ID" value="NZ_FNFX01000002.1"/>
</dbReference>
<dbReference type="EMBL" id="FNFX01000002">
    <property type="protein sequence ID" value="SDK34572.1"/>
    <property type="molecule type" value="Genomic_DNA"/>
</dbReference>
<proteinExistence type="inferred from homology"/>
<dbReference type="NCBIfam" id="NF002490">
    <property type="entry name" value="PRK01777.1"/>
    <property type="match status" value="1"/>
</dbReference>
<dbReference type="PANTHER" id="PTHR37483:SF1">
    <property type="entry name" value="UPF0125 PROTEIN RATB"/>
    <property type="match status" value="1"/>
</dbReference>
<dbReference type="Gene3D" id="3.10.20.280">
    <property type="entry name" value="RnfH-like"/>
    <property type="match status" value="1"/>
</dbReference>
<accession>A0A1G9B4Y0</accession>
<dbReference type="InterPro" id="IPR016155">
    <property type="entry name" value="Mopterin_synth/thiamin_S_b"/>
</dbReference>
<dbReference type="AlphaFoldDB" id="A0A1G9B4Y0"/>
<name>A0A1G9B4Y0_9PROT</name>
<sequence length="114" mass="12462">MTDNITDVITVEVAYALPQAQVIISLAVNSGTTALEAIELSGILQRFPAICLTESKIGIFGKIIHKETVLKPMDRVEIYRPLIANAKEARRLRAAAVKNKTAAKTGQPRHPNRT</sequence>
<organism evidence="3 4">
    <name type="scientific">Methylophilus rhizosphaerae</name>
    <dbReference type="NCBI Taxonomy" id="492660"/>
    <lineage>
        <taxon>Bacteria</taxon>
        <taxon>Pseudomonadati</taxon>
        <taxon>Pseudomonadota</taxon>
        <taxon>Betaproteobacteria</taxon>
        <taxon>Nitrosomonadales</taxon>
        <taxon>Methylophilaceae</taxon>
        <taxon>Methylophilus</taxon>
    </lineage>
</organism>
<keyword evidence="4" id="KW-1185">Reference proteome</keyword>
<protein>
    <recommendedName>
        <fullName evidence="2">UPF0125 protein SAMN05192566_0990</fullName>
    </recommendedName>
</protein>
<dbReference type="Pfam" id="PF03658">
    <property type="entry name" value="Ub-RnfH"/>
    <property type="match status" value="1"/>
</dbReference>